<evidence type="ECO:0000313" key="3">
    <source>
        <dbReference type="EMBL" id="NXA38821.1"/>
    </source>
</evidence>
<feature type="non-terminal residue" evidence="3">
    <location>
        <position position="1"/>
    </location>
</feature>
<evidence type="ECO:0000256" key="1">
    <source>
        <dbReference type="PIRSR" id="PIRSR000097-2"/>
    </source>
</evidence>
<evidence type="ECO:0000313" key="4">
    <source>
        <dbReference type="Proteomes" id="UP000533954"/>
    </source>
</evidence>
<proteinExistence type="predicted"/>
<dbReference type="PANTHER" id="PTHR11732">
    <property type="entry name" value="ALDO/KETO REDUCTASE"/>
    <property type="match status" value="1"/>
</dbReference>
<dbReference type="InterPro" id="IPR023210">
    <property type="entry name" value="NADP_OxRdtase_dom"/>
</dbReference>
<keyword evidence="4" id="KW-1185">Reference proteome</keyword>
<dbReference type="OrthoDB" id="416253at2759"/>
<dbReference type="InterPro" id="IPR036812">
    <property type="entry name" value="NAD(P)_OxRdtase_dom_sf"/>
</dbReference>
<reference evidence="3 4" key="1">
    <citation type="submission" date="2019-09" db="EMBL/GenBank/DDBJ databases">
        <title>Bird 10,000 Genomes (B10K) Project - Family phase.</title>
        <authorList>
            <person name="Zhang G."/>
        </authorList>
    </citation>
    <scope>NUCLEOTIDE SEQUENCE [LARGE SCALE GENOMIC DNA]</scope>
    <source>
        <strain evidence="3">B10K-LSUMZ-16893</strain>
    </source>
</reference>
<dbReference type="PRINTS" id="PR00069">
    <property type="entry name" value="ALDKETRDTASE"/>
</dbReference>
<accession>A0A7K7VDY6</accession>
<feature type="binding site" evidence="1">
    <location>
        <position position="87"/>
    </location>
    <ligand>
        <name>substrate</name>
    </ligand>
</feature>
<dbReference type="Gene3D" id="3.20.20.100">
    <property type="entry name" value="NADP-dependent oxidoreductase domain"/>
    <property type="match status" value="1"/>
</dbReference>
<dbReference type="SUPFAM" id="SSF51430">
    <property type="entry name" value="NAD(P)-linked oxidoreductase"/>
    <property type="match status" value="1"/>
</dbReference>
<feature type="domain" description="NADP-dependent oxidoreductase" evidence="2">
    <location>
        <begin position="2"/>
        <end position="270"/>
    </location>
</feature>
<dbReference type="EMBL" id="VZSX01000085">
    <property type="protein sequence ID" value="NXA38821.1"/>
    <property type="molecule type" value="Genomic_DNA"/>
</dbReference>
<dbReference type="Proteomes" id="UP000533954">
    <property type="component" value="Unassembled WGS sequence"/>
</dbReference>
<gene>
    <name evidence="3" type="primary">Akr1b10_3</name>
    <name evidence="3" type="ORF">EUDELE_R11494</name>
</gene>
<dbReference type="Pfam" id="PF00248">
    <property type="entry name" value="Aldo_ket_red"/>
    <property type="match status" value="1"/>
</dbReference>
<evidence type="ECO:0000259" key="2">
    <source>
        <dbReference type="Pfam" id="PF00248"/>
    </source>
</evidence>
<dbReference type="GO" id="GO:0016491">
    <property type="term" value="F:oxidoreductase activity"/>
    <property type="evidence" value="ECO:0007669"/>
    <property type="project" value="InterPro"/>
</dbReference>
<organism evidence="3 4">
    <name type="scientific">Eudromia elegans</name>
    <name type="common">Elegant crested-tinamou</name>
    <dbReference type="NCBI Taxonomy" id="8805"/>
    <lineage>
        <taxon>Eukaryota</taxon>
        <taxon>Metazoa</taxon>
        <taxon>Chordata</taxon>
        <taxon>Craniata</taxon>
        <taxon>Vertebrata</taxon>
        <taxon>Euteleostomi</taxon>
        <taxon>Archelosauria</taxon>
        <taxon>Archosauria</taxon>
        <taxon>Dinosauria</taxon>
        <taxon>Saurischia</taxon>
        <taxon>Theropoda</taxon>
        <taxon>Coelurosauria</taxon>
        <taxon>Aves</taxon>
        <taxon>Palaeognathae</taxon>
        <taxon>Tinamiformes</taxon>
        <taxon>Tinamidae</taxon>
        <taxon>Eudromia</taxon>
    </lineage>
</organism>
<dbReference type="AlphaFoldDB" id="A0A7K7VDY6"/>
<name>A0A7K7VDY6_EUDEL</name>
<protein>
    <submittedName>
        <fullName evidence="3">AK1BA reductase</fullName>
    </submittedName>
</protein>
<dbReference type="InterPro" id="IPR020471">
    <property type="entry name" value="AKR"/>
</dbReference>
<sequence length="275" mass="31580">GEARDAVSSALHVGYHHHCDCACVCQNEREIGEALREKPGEGIVTQEDLLMGSRLWCTFHEKTLVKEACQKTPVTLQLGCLDLYLMHWPHGFKGGEELFPAHENVMIIPSDKDFLDTWEVSSPYNEEFLLMLLKAFGFSNFNHSQTDWLLGKPGLKYKAANNQLESHPFLPQEELINFCHPEGISLIVYCPLGAPVWPWQEHFNVSLLDNPQIKEIALKYSKIPAQVLVGFQIQRRVCVILKSVTPHHIEDNFQEFDFELVKENMETILSFKKRY</sequence>
<dbReference type="PIRSF" id="PIRSF000097">
    <property type="entry name" value="AKR"/>
    <property type="match status" value="1"/>
</dbReference>
<feature type="non-terminal residue" evidence="3">
    <location>
        <position position="275"/>
    </location>
</feature>
<comment type="caution">
    <text evidence="3">The sequence shown here is derived from an EMBL/GenBank/DDBJ whole genome shotgun (WGS) entry which is preliminary data.</text>
</comment>